<name>A0AAE3A6D9_9FIRM</name>
<sequence>MFEYLLATSDYATESDIFREGIKSLYREKTEPDNVKDWDNRIQECARITADNVLERMQTMLDATVRKGGLVAVAGAVTDADEPEETDVGMAPPEAVEELSEEVDDFLSDFFGYL</sequence>
<evidence type="ECO:0000313" key="1">
    <source>
        <dbReference type="EMBL" id="MCC2121278.1"/>
    </source>
</evidence>
<gene>
    <name evidence="1" type="ORF">LKD75_17105</name>
</gene>
<reference evidence="1 2" key="1">
    <citation type="submission" date="2021-10" db="EMBL/GenBank/DDBJ databases">
        <title>Anaerobic single-cell dispensing facilitates the cultivation of human gut bacteria.</title>
        <authorList>
            <person name="Afrizal A."/>
        </authorList>
    </citation>
    <scope>NUCLEOTIDE SEQUENCE [LARGE SCALE GENOMIC DNA]</scope>
    <source>
        <strain evidence="1 2">CLA-AA-H273</strain>
    </source>
</reference>
<evidence type="ECO:0000313" key="2">
    <source>
        <dbReference type="Proteomes" id="UP001197795"/>
    </source>
</evidence>
<comment type="caution">
    <text evidence="1">The sequence shown here is derived from an EMBL/GenBank/DDBJ whole genome shotgun (WGS) entry which is preliminary data.</text>
</comment>
<organism evidence="1 2">
    <name type="scientific">Waltera acetigignens</name>
    <dbReference type="NCBI Taxonomy" id="2981769"/>
    <lineage>
        <taxon>Bacteria</taxon>
        <taxon>Bacillati</taxon>
        <taxon>Bacillota</taxon>
        <taxon>Clostridia</taxon>
        <taxon>Lachnospirales</taxon>
        <taxon>Lachnospiraceae</taxon>
        <taxon>Waltera</taxon>
    </lineage>
</organism>
<dbReference type="EMBL" id="JAJEPV010000070">
    <property type="protein sequence ID" value="MCC2121278.1"/>
    <property type="molecule type" value="Genomic_DNA"/>
</dbReference>
<protein>
    <submittedName>
        <fullName evidence="1">Uncharacterized protein</fullName>
    </submittedName>
</protein>
<accession>A0AAE3A6D9</accession>
<keyword evidence="2" id="KW-1185">Reference proteome</keyword>
<proteinExistence type="predicted"/>
<dbReference type="RefSeq" id="WP_227733984.1">
    <property type="nucleotide sequence ID" value="NZ_JAJEPV010000070.1"/>
</dbReference>
<dbReference type="Proteomes" id="UP001197795">
    <property type="component" value="Unassembled WGS sequence"/>
</dbReference>
<dbReference type="AlphaFoldDB" id="A0AAE3A6D9"/>